<reference evidence="6" key="1">
    <citation type="submission" date="2021-01" db="EMBL/GenBank/DDBJ databases">
        <authorList>
            <person name="Corre E."/>
            <person name="Pelletier E."/>
            <person name="Niang G."/>
            <person name="Scheremetjew M."/>
            <person name="Finn R."/>
            <person name="Kale V."/>
            <person name="Holt S."/>
            <person name="Cochrane G."/>
            <person name="Meng A."/>
            <person name="Brown T."/>
            <person name="Cohen L."/>
        </authorList>
    </citation>
    <scope>NUCLEOTIDE SEQUENCE</scope>
    <source>
        <strain evidence="6">CCMP3328</strain>
    </source>
</reference>
<comment type="similarity">
    <text evidence="1">Belongs to the peptidase C1 family.</text>
</comment>
<evidence type="ECO:0000256" key="4">
    <source>
        <dbReference type="SAM" id="SignalP"/>
    </source>
</evidence>
<dbReference type="Pfam" id="PF00112">
    <property type="entry name" value="Peptidase_C1"/>
    <property type="match status" value="1"/>
</dbReference>
<keyword evidence="4" id="KW-0732">Signal</keyword>
<organism evidence="6">
    <name type="scientific">Craspedostauros australis</name>
    <dbReference type="NCBI Taxonomy" id="1486917"/>
    <lineage>
        <taxon>Eukaryota</taxon>
        <taxon>Sar</taxon>
        <taxon>Stramenopiles</taxon>
        <taxon>Ochrophyta</taxon>
        <taxon>Bacillariophyta</taxon>
        <taxon>Bacillariophyceae</taxon>
        <taxon>Bacillariophycidae</taxon>
        <taxon>Naviculales</taxon>
        <taxon>Naviculaceae</taxon>
        <taxon>Craspedostauros</taxon>
    </lineage>
</organism>
<evidence type="ECO:0000256" key="3">
    <source>
        <dbReference type="SAM" id="MobiDB-lite"/>
    </source>
</evidence>
<evidence type="ECO:0000313" key="6">
    <source>
        <dbReference type="EMBL" id="CAD8338231.1"/>
    </source>
</evidence>
<dbReference type="PROSITE" id="PS00639">
    <property type="entry name" value="THIOL_PROTEASE_HIS"/>
    <property type="match status" value="1"/>
</dbReference>
<dbReference type="GO" id="GO:0008234">
    <property type="term" value="F:cysteine-type peptidase activity"/>
    <property type="evidence" value="ECO:0007669"/>
    <property type="project" value="InterPro"/>
</dbReference>
<protein>
    <recommendedName>
        <fullName evidence="5">Peptidase C1A papain C-terminal domain-containing protein</fullName>
    </recommendedName>
</protein>
<dbReference type="SMART" id="SM00645">
    <property type="entry name" value="Pept_C1"/>
    <property type="match status" value="1"/>
</dbReference>
<feature type="chain" id="PRO_5031074401" description="Peptidase C1A papain C-terminal domain-containing protein" evidence="4">
    <location>
        <begin position="20"/>
        <end position="207"/>
    </location>
</feature>
<proteinExistence type="inferred from homology"/>
<dbReference type="InterPro" id="IPR013128">
    <property type="entry name" value="Peptidase_C1A"/>
</dbReference>
<evidence type="ECO:0000256" key="2">
    <source>
        <dbReference type="ARBA" id="ARBA00023145"/>
    </source>
</evidence>
<dbReference type="SUPFAM" id="SSF54001">
    <property type="entry name" value="Cysteine proteinases"/>
    <property type="match status" value="1"/>
</dbReference>
<evidence type="ECO:0000256" key="1">
    <source>
        <dbReference type="ARBA" id="ARBA00008455"/>
    </source>
</evidence>
<dbReference type="Gene3D" id="3.90.70.10">
    <property type="entry name" value="Cysteine proteinases"/>
    <property type="match status" value="1"/>
</dbReference>
<gene>
    <name evidence="6" type="ORF">CAUS1442_LOCUS10360</name>
</gene>
<name>A0A7R9WXZ3_9STRA</name>
<sequence>MLLFPFLCFLSLYLCRADAVQSYAAKICPAEGNSHDGSNDNNDNYNSGSQSQRYGQIDGYGYATDRCLCYTDGSGCNCDTQDEALAVRNVASYGPTTVCLEASLWQDYAGGIITAELGCTSAFLDMNHCVQIVGYAFNDGDEDGDDNNNSGSNSHSGSGSRDDSDREGYWIVRNQWGSSWGMNGYAYVAMGDNTCGILNDMTQVYSK</sequence>
<dbReference type="InterPro" id="IPR038765">
    <property type="entry name" value="Papain-like_cys_pep_sf"/>
</dbReference>
<dbReference type="GO" id="GO:0006508">
    <property type="term" value="P:proteolysis"/>
    <property type="evidence" value="ECO:0007669"/>
    <property type="project" value="InterPro"/>
</dbReference>
<feature type="signal peptide" evidence="4">
    <location>
        <begin position="1"/>
        <end position="19"/>
    </location>
</feature>
<dbReference type="AlphaFoldDB" id="A0A7R9WXZ3"/>
<dbReference type="InterPro" id="IPR025660">
    <property type="entry name" value="Pept_his_AS"/>
</dbReference>
<accession>A0A7R9WXZ3</accession>
<feature type="domain" description="Peptidase C1A papain C-terminal" evidence="5">
    <location>
        <begin position="13"/>
        <end position="205"/>
    </location>
</feature>
<evidence type="ECO:0000259" key="5">
    <source>
        <dbReference type="SMART" id="SM00645"/>
    </source>
</evidence>
<feature type="region of interest" description="Disordered" evidence="3">
    <location>
        <begin position="143"/>
        <end position="165"/>
    </location>
</feature>
<keyword evidence="2" id="KW-0865">Zymogen</keyword>
<dbReference type="PANTHER" id="PTHR12411">
    <property type="entry name" value="CYSTEINE PROTEASE FAMILY C1-RELATED"/>
    <property type="match status" value="1"/>
</dbReference>
<dbReference type="InterPro" id="IPR000668">
    <property type="entry name" value="Peptidase_C1A_C"/>
</dbReference>
<feature type="compositionally biased region" description="Low complexity" evidence="3">
    <location>
        <begin position="147"/>
        <end position="159"/>
    </location>
</feature>
<dbReference type="EMBL" id="HBEF01016593">
    <property type="protein sequence ID" value="CAD8338231.1"/>
    <property type="molecule type" value="Transcribed_RNA"/>
</dbReference>